<proteinExistence type="predicted"/>
<evidence type="ECO:0000313" key="1">
    <source>
        <dbReference type="EMBL" id="EAA22702.1"/>
    </source>
</evidence>
<dbReference type="GO" id="GO:0005634">
    <property type="term" value="C:nucleus"/>
    <property type="evidence" value="ECO:0007669"/>
    <property type="project" value="InterPro"/>
</dbReference>
<dbReference type="PANTHER" id="PTHR16199">
    <property type="entry name" value="CONDENSIN-2 COMPLEX SUBUNIT G2"/>
    <property type="match status" value="1"/>
</dbReference>
<dbReference type="InterPro" id="IPR024741">
    <property type="entry name" value="Condensin2_G2"/>
</dbReference>
<dbReference type="PaxDb" id="73239-Q7RJU5"/>
<gene>
    <name evidence="1" type="ORF">PY03162</name>
</gene>
<dbReference type="Proteomes" id="UP000008553">
    <property type="component" value="Unassembled WGS sequence"/>
</dbReference>
<dbReference type="GO" id="GO:0000796">
    <property type="term" value="C:condensin complex"/>
    <property type="evidence" value="ECO:0007669"/>
    <property type="project" value="TreeGrafter"/>
</dbReference>
<organism evidence="1 2">
    <name type="scientific">Plasmodium yoelii yoelii</name>
    <dbReference type="NCBI Taxonomy" id="73239"/>
    <lineage>
        <taxon>Eukaryota</taxon>
        <taxon>Sar</taxon>
        <taxon>Alveolata</taxon>
        <taxon>Apicomplexa</taxon>
        <taxon>Aconoidasida</taxon>
        <taxon>Haemosporida</taxon>
        <taxon>Plasmodiidae</taxon>
        <taxon>Plasmodium</taxon>
        <taxon>Plasmodium (Vinckeia)</taxon>
    </lineage>
</organism>
<dbReference type="GO" id="GO:0000070">
    <property type="term" value="P:mitotic sister chromatid segregation"/>
    <property type="evidence" value="ECO:0007669"/>
    <property type="project" value="TreeGrafter"/>
</dbReference>
<reference evidence="1 2" key="1">
    <citation type="journal article" date="2002" name="Nature">
        <title>Genome sequence and comparative analysis of the model rodent malaria parasite Plasmodium yoelii yoelii.</title>
        <authorList>
            <person name="Carlton J.M."/>
            <person name="Angiuoli S.V."/>
            <person name="Suh B.B."/>
            <person name="Kooij T.W."/>
            <person name="Pertea M."/>
            <person name="Silva J.C."/>
            <person name="Ermolaeva M.D."/>
            <person name="Allen J.E."/>
            <person name="Selengut J.D."/>
            <person name="Koo H.L."/>
            <person name="Peterson J.D."/>
            <person name="Pop M."/>
            <person name="Kosack D.S."/>
            <person name="Shumway M.F."/>
            <person name="Bidwell S.L."/>
            <person name="Shallom S.J."/>
            <person name="van Aken S.E."/>
            <person name="Riedmuller S.B."/>
            <person name="Feldblyum T.V."/>
            <person name="Cho J.K."/>
            <person name="Quackenbush J."/>
            <person name="Sedegah M."/>
            <person name="Shoaibi A."/>
            <person name="Cummings L.M."/>
            <person name="Florens L."/>
            <person name="Yates J.R."/>
            <person name="Raine J.D."/>
            <person name="Sinden R.E."/>
            <person name="Harris M.A."/>
            <person name="Cunningham D.A."/>
            <person name="Preiser P.R."/>
            <person name="Bergman L.W."/>
            <person name="Vaidya A.B."/>
            <person name="van Lin L.H."/>
            <person name="Janse C.J."/>
            <person name="Waters A.P."/>
            <person name="Smith H.O."/>
            <person name="White O.R."/>
            <person name="Salzberg S.L."/>
            <person name="Venter J.C."/>
            <person name="Fraser C.M."/>
            <person name="Hoffman S.L."/>
            <person name="Gardner M.J."/>
            <person name="Carucci D.J."/>
        </authorList>
    </citation>
    <scope>NUCLEOTIDE SEQUENCE [LARGE SCALE GENOMIC DNA]</scope>
    <source>
        <strain evidence="1 2">17XNL</strain>
    </source>
</reference>
<dbReference type="STRING" id="73239.Q7RJU5"/>
<dbReference type="EMBL" id="AABL01000894">
    <property type="protein sequence ID" value="EAA22702.1"/>
    <property type="molecule type" value="Genomic_DNA"/>
</dbReference>
<dbReference type="InParanoid" id="Q7RJU5"/>
<dbReference type="Pfam" id="PF12422">
    <property type="entry name" value="Condensin2nSMC"/>
    <property type="match status" value="1"/>
</dbReference>
<dbReference type="AlphaFoldDB" id="Q7RJU5"/>
<evidence type="ECO:0000313" key="2">
    <source>
        <dbReference type="Proteomes" id="UP000008553"/>
    </source>
</evidence>
<dbReference type="PANTHER" id="PTHR16199:SF4">
    <property type="entry name" value="CONDENSIN-2 COMPLEX SUBUNIT G2"/>
    <property type="match status" value="1"/>
</dbReference>
<protein>
    <submittedName>
        <fullName evidence="1">Uncharacterized protein</fullName>
    </submittedName>
</protein>
<sequence>MQKKVNICTSHTELSNLFKLCKNKEIVEIWTYLGNKLEEHINHEKLNFDEENKTLLFLVCMHVCKCLEKKKKIDKLQFMLSDKEVRESFGKSIKVLINIHVYFFYIFSADGKLFLSHAWLQHESIASHLFNKMIHNTVLLSYEAINHYCEIIYMTWKNCSSEMQIVLENQLEYLVQFSIKCPIKIASRFRYLLNIFHTNKGLPTGKFDLTLAYNALFDLCEDENSCVLQAIAKCICYVRKKKKKKKKKASCTHKTGK</sequence>
<name>Q7RJU5_PLAYO</name>
<comment type="caution">
    <text evidence="1">The sequence shown here is derived from an EMBL/GenBank/DDBJ whole genome shotgun (WGS) entry which is preliminary data.</text>
</comment>
<keyword evidence="2" id="KW-1185">Reference proteome</keyword>
<accession>Q7RJU5</accession>